<evidence type="ECO:0000313" key="3">
    <source>
        <dbReference type="EMBL" id="BDX07072.1"/>
    </source>
</evidence>
<dbReference type="InterPro" id="IPR002901">
    <property type="entry name" value="MGlyc_endo_b_GlcNAc-like_dom"/>
</dbReference>
<dbReference type="PANTHER" id="PTHR40572">
    <property type="entry name" value="PROTEIN BAX"/>
    <property type="match status" value="1"/>
</dbReference>
<feature type="domain" description="Mannosyl-glycoprotein endo-beta-N-acetylglucosamidase-like" evidence="2">
    <location>
        <begin position="90"/>
        <end position="247"/>
    </location>
</feature>
<dbReference type="EMBL" id="AP027272">
    <property type="protein sequence ID" value="BDX07072.1"/>
    <property type="molecule type" value="Genomic_DNA"/>
</dbReference>
<dbReference type="Proteomes" id="UP001333710">
    <property type="component" value="Chromosome"/>
</dbReference>
<dbReference type="InterPro" id="IPR053195">
    <property type="entry name" value="Bax-like"/>
</dbReference>
<dbReference type="KEGG" id="pmaw:MACH26_25930"/>
<proteinExistence type="predicted"/>
<keyword evidence="1" id="KW-1133">Transmembrane helix</keyword>
<protein>
    <submittedName>
        <fullName evidence="3">Glucosaminidase</fullName>
    </submittedName>
</protein>
<keyword evidence="4" id="KW-1185">Reference proteome</keyword>
<dbReference type="GO" id="GO:0004040">
    <property type="term" value="F:amidase activity"/>
    <property type="evidence" value="ECO:0007669"/>
    <property type="project" value="InterPro"/>
</dbReference>
<evidence type="ECO:0000256" key="1">
    <source>
        <dbReference type="SAM" id="Phobius"/>
    </source>
</evidence>
<accession>A0AA48HP46</accession>
<dbReference type="Pfam" id="PF01832">
    <property type="entry name" value="Glucosaminidase"/>
    <property type="match status" value="1"/>
</dbReference>
<dbReference type="PANTHER" id="PTHR40572:SF1">
    <property type="entry name" value="PROTEIN BAX"/>
    <property type="match status" value="1"/>
</dbReference>
<name>A0AA48HP46_9ALTE</name>
<evidence type="ECO:0000259" key="2">
    <source>
        <dbReference type="SMART" id="SM00047"/>
    </source>
</evidence>
<reference evidence="3" key="1">
    <citation type="submission" date="2023-01" db="EMBL/GenBank/DDBJ databases">
        <title>Complete genome sequence of Planctobacterium marinum strain Dej080120_11.</title>
        <authorList>
            <person name="Ueki S."/>
            <person name="Maruyama F."/>
        </authorList>
    </citation>
    <scope>NUCLEOTIDE SEQUENCE</scope>
    <source>
        <strain evidence="3">Dej080120_11</strain>
    </source>
</reference>
<dbReference type="RefSeq" id="WP_338293063.1">
    <property type="nucleotide sequence ID" value="NZ_AP027272.1"/>
</dbReference>
<sequence length="265" mass="30412">MQSSLLRSTVIVLILIAAALITWYILKSPTTPPPPDFKAFAAGPERKQVFFQYFAPIIESENQKILEQRERVYALMNESQYSSRELSYLSELAEQYYLEDFSHENEDHWQTLLRRIDYIPPSLALAQAANESAWGTSRFATEGNNFFGQWCFSEGCGLVPRDRGAGQIHEVATFDSAQESVERYLLNLNRHDAYTKLRKIRESVRDSEAQLKGTALLPGLEKYSERGVHYMNELNDMIRVNKLAEYDVNFATLYITEEASDENQG</sequence>
<feature type="transmembrane region" description="Helical" evidence="1">
    <location>
        <begin position="5"/>
        <end position="26"/>
    </location>
</feature>
<gene>
    <name evidence="3" type="primary">bax_2</name>
    <name evidence="3" type="ORF">MACH26_25930</name>
</gene>
<dbReference type="AlphaFoldDB" id="A0AA48HP46"/>
<dbReference type="Gene3D" id="1.10.530.10">
    <property type="match status" value="1"/>
</dbReference>
<keyword evidence="1" id="KW-0472">Membrane</keyword>
<keyword evidence="1" id="KW-0812">Transmembrane</keyword>
<evidence type="ECO:0000313" key="4">
    <source>
        <dbReference type="Proteomes" id="UP001333710"/>
    </source>
</evidence>
<dbReference type="SMART" id="SM00047">
    <property type="entry name" value="LYZ2"/>
    <property type="match status" value="1"/>
</dbReference>
<organism evidence="3 4">
    <name type="scientific">Planctobacterium marinum</name>
    <dbReference type="NCBI Taxonomy" id="1631968"/>
    <lineage>
        <taxon>Bacteria</taxon>
        <taxon>Pseudomonadati</taxon>
        <taxon>Pseudomonadota</taxon>
        <taxon>Gammaproteobacteria</taxon>
        <taxon>Alteromonadales</taxon>
        <taxon>Alteromonadaceae</taxon>
        <taxon>Planctobacterium</taxon>
    </lineage>
</organism>